<keyword evidence="4" id="KW-0732">Signal</keyword>
<evidence type="ECO:0000256" key="4">
    <source>
        <dbReference type="ARBA" id="ARBA00022729"/>
    </source>
</evidence>
<evidence type="ECO:0000256" key="5">
    <source>
        <dbReference type="ARBA" id="ARBA00032976"/>
    </source>
</evidence>
<dbReference type="EMBL" id="RZNJ01000001">
    <property type="protein sequence ID" value="RUT34590.1"/>
    <property type="molecule type" value="Genomic_DNA"/>
</dbReference>
<sequence>MPELHSSLDALARKVTHRLIWHSPGPRIDVRPARPIVTFTFDDVPDTALTAGATILERHGVRGTFYIAGGLAGTTEPGRRLIGADQVGELADRGHELGCHTFSHPWVRRLDKPTLFADLDRNAAFHAEHAPGVTLKNFAYPYNAPKLGIRGEMMARYRTCRGGVPAINRGKTDPAFLRSIEIRPPDAYARTLTRWIDDVAAEPGWLIFFTHDISDTPTPFGCMPDTLDMLVGHALEKGCEVLTLDAALDRMAVPERNR</sequence>
<evidence type="ECO:0000313" key="7">
    <source>
        <dbReference type="EMBL" id="RUT34590.1"/>
    </source>
</evidence>
<protein>
    <recommendedName>
        <fullName evidence="3">Chitooligosaccharide deacetylase</fullName>
    </recommendedName>
    <alternativeName>
        <fullName evidence="5">Nodulation protein B</fullName>
    </alternativeName>
</protein>
<organism evidence="7 8">
    <name type="scientific">Arsenicitalea aurantiaca</name>
    <dbReference type="NCBI Taxonomy" id="1783274"/>
    <lineage>
        <taxon>Bacteria</taxon>
        <taxon>Pseudomonadati</taxon>
        <taxon>Pseudomonadota</taxon>
        <taxon>Alphaproteobacteria</taxon>
        <taxon>Hyphomicrobiales</taxon>
        <taxon>Devosiaceae</taxon>
        <taxon>Arsenicitalea</taxon>
    </lineage>
</organism>
<dbReference type="GO" id="GO:0016810">
    <property type="term" value="F:hydrolase activity, acting on carbon-nitrogen (but not peptide) bonds"/>
    <property type="evidence" value="ECO:0007669"/>
    <property type="project" value="InterPro"/>
</dbReference>
<evidence type="ECO:0000256" key="1">
    <source>
        <dbReference type="ARBA" id="ARBA00003236"/>
    </source>
</evidence>
<evidence type="ECO:0000313" key="8">
    <source>
        <dbReference type="Proteomes" id="UP000281547"/>
    </source>
</evidence>
<evidence type="ECO:0000256" key="3">
    <source>
        <dbReference type="ARBA" id="ARBA00020071"/>
    </source>
</evidence>
<dbReference type="Pfam" id="PF01522">
    <property type="entry name" value="Polysacc_deac_1"/>
    <property type="match status" value="1"/>
</dbReference>
<feature type="domain" description="NodB homology" evidence="6">
    <location>
        <begin position="35"/>
        <end position="142"/>
    </location>
</feature>
<dbReference type="Gene3D" id="3.20.20.370">
    <property type="entry name" value="Glycoside hydrolase/deacetylase"/>
    <property type="match status" value="1"/>
</dbReference>
<dbReference type="InterPro" id="IPR002509">
    <property type="entry name" value="NODB_dom"/>
</dbReference>
<accession>A0A433XKI3</accession>
<dbReference type="Proteomes" id="UP000281547">
    <property type="component" value="Unassembled WGS sequence"/>
</dbReference>
<proteinExistence type="inferred from homology"/>
<dbReference type="SUPFAM" id="SSF88713">
    <property type="entry name" value="Glycoside hydrolase/deacetylase"/>
    <property type="match status" value="1"/>
</dbReference>
<dbReference type="PANTHER" id="PTHR34216:SF11">
    <property type="entry name" value="CHITOOLIGOSACCHARIDE DEACETYLASE"/>
    <property type="match status" value="1"/>
</dbReference>
<dbReference type="PROSITE" id="PS51677">
    <property type="entry name" value="NODB"/>
    <property type="match status" value="1"/>
</dbReference>
<dbReference type="AlphaFoldDB" id="A0A433XKI3"/>
<comment type="similarity">
    <text evidence="2">Belongs to the polysaccharide deacetylase family.</text>
</comment>
<dbReference type="OrthoDB" id="2795102at2"/>
<dbReference type="InterPro" id="IPR051398">
    <property type="entry name" value="Polysacch_Deacetylase"/>
</dbReference>
<dbReference type="InterPro" id="IPR011330">
    <property type="entry name" value="Glyco_hydro/deAcase_b/a-brl"/>
</dbReference>
<dbReference type="PANTHER" id="PTHR34216">
    <property type="match status" value="1"/>
</dbReference>
<dbReference type="GO" id="GO:0005975">
    <property type="term" value="P:carbohydrate metabolic process"/>
    <property type="evidence" value="ECO:0007669"/>
    <property type="project" value="InterPro"/>
</dbReference>
<evidence type="ECO:0000256" key="2">
    <source>
        <dbReference type="ARBA" id="ARBA00010973"/>
    </source>
</evidence>
<gene>
    <name evidence="7" type="ORF">EMQ25_01090</name>
</gene>
<keyword evidence="8" id="KW-1185">Reference proteome</keyword>
<dbReference type="RefSeq" id="WP_127186709.1">
    <property type="nucleotide sequence ID" value="NZ_RZNJ01000001.1"/>
</dbReference>
<dbReference type="CDD" id="cd10967">
    <property type="entry name" value="CE4_GLA_like_6s"/>
    <property type="match status" value="1"/>
</dbReference>
<name>A0A433XKI3_9HYPH</name>
<reference evidence="7 8" key="1">
    <citation type="journal article" date="2016" name="Int. J. Syst. Evol. Microbiol.">
        <title>Arsenicitalea aurantiaca gen. nov., sp. nov., a new member of the family Hyphomicrobiaceae, isolated from high-arsenic sediment.</title>
        <authorList>
            <person name="Mu Y."/>
            <person name="Zhou L."/>
            <person name="Zeng X.C."/>
            <person name="Liu L."/>
            <person name="Pan Y."/>
            <person name="Chen X."/>
            <person name="Wang J."/>
            <person name="Li S."/>
            <person name="Li W.J."/>
            <person name="Wang Y."/>
        </authorList>
    </citation>
    <scope>NUCLEOTIDE SEQUENCE [LARGE SCALE GENOMIC DNA]</scope>
    <source>
        <strain evidence="7 8">42-50</strain>
    </source>
</reference>
<comment type="caution">
    <text evidence="7">The sequence shown here is derived from an EMBL/GenBank/DDBJ whole genome shotgun (WGS) entry which is preliminary data.</text>
</comment>
<evidence type="ECO:0000259" key="6">
    <source>
        <dbReference type="PROSITE" id="PS51677"/>
    </source>
</evidence>
<comment type="function">
    <text evidence="1">Is involved in generating a small heat-stable compound (Nod), an acylated oligomer of N-acetylglucosamine, that stimulates mitosis in various plant protoplasts.</text>
</comment>